<sequence length="189" mass="21462">MRYAFFIALLFLAGCGTAPSRIDNACAIFKQRDGLFNNWAREARHASRQYGVPVPVLMATIYTESSFRAYARPKRTYLLGFIPWSRPSTAYGYAQALDGTWAVYKRETGSWGASRSNFGDSIHFVGWYHNKSNKRNGIALNDTYRLYLAYYAGHKGYERGQFTSAIRAAAQRSAGIAERYERQLRACGY</sequence>
<protein>
    <recommendedName>
        <fullName evidence="2">Transglycosylase SLT domain-containing protein</fullName>
    </recommendedName>
</protein>
<dbReference type="PROSITE" id="PS51257">
    <property type="entry name" value="PROKAR_LIPOPROTEIN"/>
    <property type="match status" value="1"/>
</dbReference>
<evidence type="ECO:0000313" key="3">
    <source>
        <dbReference type="EMBL" id="MBB4143796.1"/>
    </source>
</evidence>
<keyword evidence="4" id="KW-1185">Reference proteome</keyword>
<dbReference type="Pfam" id="PF19489">
    <property type="entry name" value="SLT_4"/>
    <property type="match status" value="1"/>
</dbReference>
<feature type="chain" id="PRO_5031251086" description="Transglycosylase SLT domain-containing protein" evidence="1">
    <location>
        <begin position="19"/>
        <end position="189"/>
    </location>
</feature>
<organism evidence="3 4">
    <name type="scientific">Rhizobium rhizoryzae</name>
    <dbReference type="NCBI Taxonomy" id="451876"/>
    <lineage>
        <taxon>Bacteria</taxon>
        <taxon>Pseudomonadati</taxon>
        <taxon>Pseudomonadota</taxon>
        <taxon>Alphaproteobacteria</taxon>
        <taxon>Hyphomicrobiales</taxon>
        <taxon>Rhizobiaceae</taxon>
        <taxon>Rhizobium/Agrobacterium group</taxon>
        <taxon>Rhizobium</taxon>
    </lineage>
</organism>
<feature type="domain" description="Transglycosylase SLT" evidence="2">
    <location>
        <begin position="5"/>
        <end position="187"/>
    </location>
</feature>
<dbReference type="CDD" id="cd00442">
    <property type="entry name" value="Lyz-like"/>
    <property type="match status" value="1"/>
</dbReference>
<dbReference type="RefSeq" id="WP_062555542.1">
    <property type="nucleotide sequence ID" value="NZ_CP049250.1"/>
</dbReference>
<evidence type="ECO:0000313" key="4">
    <source>
        <dbReference type="Proteomes" id="UP000519897"/>
    </source>
</evidence>
<dbReference type="InterPro" id="IPR045795">
    <property type="entry name" value="SLT_4"/>
</dbReference>
<dbReference type="InterPro" id="IPR023346">
    <property type="entry name" value="Lysozyme-like_dom_sf"/>
</dbReference>
<dbReference type="Gene3D" id="1.10.530.10">
    <property type="match status" value="1"/>
</dbReference>
<keyword evidence="1" id="KW-0732">Signal</keyword>
<evidence type="ECO:0000259" key="2">
    <source>
        <dbReference type="Pfam" id="PF19489"/>
    </source>
</evidence>
<gene>
    <name evidence="3" type="ORF">GGQ72_002348</name>
</gene>
<feature type="signal peptide" evidence="1">
    <location>
        <begin position="1"/>
        <end position="18"/>
    </location>
</feature>
<dbReference type="EMBL" id="JACIEC010000002">
    <property type="protein sequence ID" value="MBB4143796.1"/>
    <property type="molecule type" value="Genomic_DNA"/>
</dbReference>
<name>A0A7W6LGH4_9HYPH</name>
<reference evidence="3 4" key="1">
    <citation type="submission" date="2020-08" db="EMBL/GenBank/DDBJ databases">
        <title>Genomic Encyclopedia of Type Strains, Phase IV (KMG-IV): sequencing the most valuable type-strain genomes for metagenomic binning, comparative biology and taxonomic classification.</title>
        <authorList>
            <person name="Goeker M."/>
        </authorList>
    </citation>
    <scope>NUCLEOTIDE SEQUENCE [LARGE SCALE GENOMIC DNA]</scope>
    <source>
        <strain evidence="3 4">DSM 29514</strain>
    </source>
</reference>
<dbReference type="AlphaFoldDB" id="A0A7W6LGH4"/>
<evidence type="ECO:0000256" key="1">
    <source>
        <dbReference type="SAM" id="SignalP"/>
    </source>
</evidence>
<accession>A0A7W6LGH4</accession>
<comment type="caution">
    <text evidence="3">The sequence shown here is derived from an EMBL/GenBank/DDBJ whole genome shotgun (WGS) entry which is preliminary data.</text>
</comment>
<proteinExistence type="predicted"/>
<dbReference type="SUPFAM" id="SSF53955">
    <property type="entry name" value="Lysozyme-like"/>
    <property type="match status" value="1"/>
</dbReference>
<dbReference type="Proteomes" id="UP000519897">
    <property type="component" value="Unassembled WGS sequence"/>
</dbReference>